<evidence type="ECO:0000313" key="3">
    <source>
        <dbReference type="Proteomes" id="UP000202031"/>
    </source>
</evidence>
<dbReference type="AlphaFoldDB" id="A0A1X9SNP6"/>
<reference evidence="3" key="2">
    <citation type="journal article" date="2017" name="Genome Biol. Evol.">
        <title>Comparative genomic analysis identifies a Campylobacter clade deficient in selenium metabolism.</title>
        <authorList>
            <person name="Miller W.G."/>
            <person name="Yee E."/>
            <person name="Lopes B.S."/>
            <person name="Chapman M.H."/>
            <person name="Huynh S."/>
            <person name="Bono J.L."/>
            <person name="Parker C.T."/>
            <person name="Strachan N.J.C."/>
            <person name="Forbes K.J."/>
        </authorList>
    </citation>
    <scope>NUCLEOTIDE SEQUENCE [LARGE SCALE GENOMIC DNA]</scope>
    <source>
        <strain evidence="3">NCTC 13004</strain>
    </source>
</reference>
<dbReference type="KEGG" id="clx:CLAN_1138"/>
<accession>A0A1X9SNP6</accession>
<evidence type="ECO:0000313" key="2">
    <source>
        <dbReference type="EMBL" id="ARQ97864.1"/>
    </source>
</evidence>
<evidence type="ECO:0000256" key="1">
    <source>
        <dbReference type="SAM" id="Phobius"/>
    </source>
</evidence>
<name>A0A1X9SNP6_9BACT</name>
<sequence>MNFRYNHIIVKINIALQIKIIYYLFFKAIGQSLWYNLKFHMKSPKNEFNSNIINTFLVNFIKINLNLTTAKQFRFIIFPYYFKEKL</sequence>
<keyword evidence="1" id="KW-0472">Membrane</keyword>
<keyword evidence="1" id="KW-0812">Transmembrane</keyword>
<reference evidence="3" key="1">
    <citation type="journal article" date="2017" name="Genome Biol. Evol.">
        <title>Comparative Genomic Analysis Identifies a Campylobacter Clade Deficient in Selenium Metabolism.</title>
        <authorList>
            <person name="Miller W.G."/>
            <person name="Yee E."/>
            <person name="Lopes B.S."/>
            <person name="Chapman M.H."/>
            <person name="Huynh S."/>
            <person name="Bono J.L."/>
            <person name="Parker C.T."/>
            <person name="Strachan N.J.C."/>
            <person name="Forbes K.J."/>
        </authorList>
    </citation>
    <scope>NUCLEOTIDE SEQUENCE [LARGE SCALE GENOMIC DNA]</scope>
    <source>
        <strain evidence="3">NCTC 13004</strain>
    </source>
</reference>
<dbReference type="Proteomes" id="UP000202031">
    <property type="component" value="Chromosome"/>
</dbReference>
<organism evidence="2 3">
    <name type="scientific">Campylobacter lanienae NCTC 13004</name>
    <dbReference type="NCBI Taxonomy" id="1031753"/>
    <lineage>
        <taxon>Bacteria</taxon>
        <taxon>Pseudomonadati</taxon>
        <taxon>Campylobacterota</taxon>
        <taxon>Epsilonproteobacteria</taxon>
        <taxon>Campylobacterales</taxon>
        <taxon>Campylobacteraceae</taxon>
        <taxon>Campylobacter</taxon>
    </lineage>
</organism>
<proteinExistence type="predicted"/>
<feature type="transmembrane region" description="Helical" evidence="1">
    <location>
        <begin position="20"/>
        <end position="37"/>
    </location>
</feature>
<protein>
    <submittedName>
        <fullName evidence="2">Uncharacterized protein</fullName>
    </submittedName>
</protein>
<dbReference type="EMBL" id="CP015578">
    <property type="protein sequence ID" value="ARQ97864.1"/>
    <property type="molecule type" value="Genomic_DNA"/>
</dbReference>
<keyword evidence="1" id="KW-1133">Transmembrane helix</keyword>
<gene>
    <name evidence="2" type="ORF">CLAN_1138</name>
</gene>